<evidence type="ECO:0000256" key="2">
    <source>
        <dbReference type="ARBA" id="ARBA00023161"/>
    </source>
</evidence>
<dbReference type="Proteomes" id="UP001159364">
    <property type="component" value="Linkage Group LG04"/>
</dbReference>
<evidence type="ECO:0000313" key="6">
    <source>
        <dbReference type="Proteomes" id="UP001159364"/>
    </source>
</evidence>
<dbReference type="PANTHER" id="PTHR13091:SF0">
    <property type="entry name" value="NONSENSE-MEDIATED MRNA DECAY FACTOR SMG8"/>
    <property type="match status" value="1"/>
</dbReference>
<feature type="region of interest" description="Disordered" evidence="4">
    <location>
        <begin position="213"/>
        <end position="242"/>
    </location>
</feature>
<keyword evidence="6" id="KW-1185">Reference proteome</keyword>
<dbReference type="InterPro" id="IPR019354">
    <property type="entry name" value="SMG8-like"/>
</dbReference>
<evidence type="ECO:0000256" key="4">
    <source>
        <dbReference type="SAM" id="MobiDB-lite"/>
    </source>
</evidence>
<dbReference type="GO" id="GO:0000184">
    <property type="term" value="P:nuclear-transcribed mRNA catabolic process, nonsense-mediated decay"/>
    <property type="evidence" value="ECO:0007669"/>
    <property type="project" value="UniProtKB-KW"/>
</dbReference>
<evidence type="ECO:0000256" key="3">
    <source>
        <dbReference type="ARBA" id="ARBA00029509"/>
    </source>
</evidence>
<keyword evidence="2" id="KW-0866">Nonsense-mediated mRNA decay</keyword>
<feature type="region of interest" description="Disordered" evidence="4">
    <location>
        <begin position="810"/>
        <end position="829"/>
    </location>
</feature>
<feature type="compositionally biased region" description="Pro residues" evidence="4">
    <location>
        <begin position="1"/>
        <end position="25"/>
    </location>
</feature>
<feature type="compositionally biased region" description="Low complexity" evidence="4">
    <location>
        <begin position="221"/>
        <end position="235"/>
    </location>
</feature>
<comment type="caution">
    <text evidence="5">The sequence shown here is derived from an EMBL/GenBank/DDBJ whole genome shotgun (WGS) entry which is preliminary data.</text>
</comment>
<reference evidence="5 6" key="1">
    <citation type="submission" date="2021-09" db="EMBL/GenBank/DDBJ databases">
        <title>Genomic insights and catalytic innovation underlie evolution of tropane alkaloids biosynthesis.</title>
        <authorList>
            <person name="Wang Y.-J."/>
            <person name="Tian T."/>
            <person name="Huang J.-P."/>
            <person name="Huang S.-X."/>
        </authorList>
    </citation>
    <scope>NUCLEOTIDE SEQUENCE [LARGE SCALE GENOMIC DNA]</scope>
    <source>
        <strain evidence="5">KIB-2018</strain>
        <tissue evidence="5">Leaf</tissue>
    </source>
</reference>
<evidence type="ECO:0000256" key="1">
    <source>
        <dbReference type="ARBA" id="ARBA00006443"/>
    </source>
</evidence>
<feature type="region of interest" description="Disordered" evidence="4">
    <location>
        <begin position="1"/>
        <end position="56"/>
    </location>
</feature>
<sequence length="1237" mass="134584">MDLPTHNPPPMRVLNRPPPPPPPQPQQQQPPSIHILTSSSSSSSTSSSFDPQTQLQSRSSLDGVVVVGFVSHSPDDCSSQLINRLLDSNAFGSGNLDKTLLSRDDNEQLADWFKWRKISYFHEEDKGILFLRFCSTWSLLNHGVQRSSSGFDTAFEQREFEDLQGLLFMFSVCHVIIYIQEGSRFDTRMLKKFRVLQAAKHALAPYMKSLTAPPVQARPHSSSSSSRRSFSTSTSPAKSGGIMSRNNSALSLMSGLGSYASLFPGNCTPVILFVFIDDFLDAPNSSSNMEELADGSLLNQSSSLSSLARPNLPAKGSGSVVVLARPVSKSDGGVKKKLQSSLEAQIRYLIKKCRTLSGSESGQTGSRSSSVPSSAPLFSLDASRTVVLLDRLTNKKGESLEFAMNLVEDVLNAKATSDSLLLESLNQIANKDDISSIKEFIYRQSDILRGRGGLVTNANSGSAAGLGKIAVAAAAAAAASAASGKTFPSPELPSMETWLSSCQFILRGVIAAKGFSLDENEIDKRKSRQLNIDAAHVEGVARGMDALESAVSVLESGKGLNTKFSTSWCEKALPTAKDVYLKDLPACYPTSLHEAHLEKALHAFHSMVRGPAVQLFARRLQDECTFIWKSGRQLCDAVSLTGKPCMHQRHDVGNGPVLGSVKTHSSGYFFLHACACGRSRQLRSDPFDFESANVTSSCFQDCDKILPAVHLPEFSDTGPVQSSSWRLIRVGGARYYDPSKGLLQSGFANMHKYLLRWTIYLEKPSDPIAIHARTVPKESVSRRGNAVQSDVNADMDRKKTSAIRLYAGDLPGVENQGKPSESSKIDGKKLSFGKGLPNFTMRKPFSEVVAGSTADSGFPPLQRKKQPVPGSETCVKQIKVRDRSAETVDADFEQGSQNRDHLSAVPKPLEGTACNDSLVGDPFLHVGSNVVPMNINVVEKVKKNPSLKQATIFVGFEHECPHGHRFLLSPDHMRELGSLYSSPEESSIPSEKLVDHNLGGHSNLGRNGNHNKIRRSSRSMTVSGADSGLRNLDKSKELVVNSDLSFEGLVQLSSSGKGGNQMIINGPKCLHSVKDPEVDLHSVSLDDGGIAFSMLNRHLPLYMNCPYCKISKKKKDSLKIKFAGTISQLQRIFLVTPPFPVALATCPVVQFEASCLPPSVLDRERKLQFSLGCHVVLPPDSFLALRLPFVYGVQLEDKSLHPLSAYERQPERTAWIVKGTLLQIVSIGRGASDGPQS</sequence>
<feature type="compositionally biased region" description="Low complexity" evidence="4">
    <location>
        <begin position="26"/>
        <end position="48"/>
    </location>
</feature>
<comment type="similarity">
    <text evidence="1">Belongs to the SMG8 family.</text>
</comment>
<evidence type="ECO:0000313" key="5">
    <source>
        <dbReference type="EMBL" id="KAJ8767708.1"/>
    </source>
</evidence>
<proteinExistence type="inferred from homology"/>
<gene>
    <name evidence="5" type="ORF">K2173_020648</name>
</gene>
<dbReference type="PANTHER" id="PTHR13091">
    <property type="entry name" value="AMPLIFIED IN BREAST CANCER 2-RELATED"/>
    <property type="match status" value="1"/>
</dbReference>
<dbReference type="EMBL" id="JAIWQS010000004">
    <property type="protein sequence ID" value="KAJ8767708.1"/>
    <property type="molecule type" value="Genomic_DNA"/>
</dbReference>
<feature type="region of interest" description="Disordered" evidence="4">
    <location>
        <begin position="851"/>
        <end position="871"/>
    </location>
</feature>
<name>A0AAV8TNE0_9ROSI</name>
<feature type="region of interest" description="Disordered" evidence="4">
    <location>
        <begin position="1000"/>
        <end position="1028"/>
    </location>
</feature>
<protein>
    <recommendedName>
        <fullName evidence="3">Nonsense-mediated mRNA decay factor SMG8</fullName>
    </recommendedName>
</protein>
<dbReference type="Pfam" id="PF10220">
    <property type="entry name" value="Smg8_Smg9"/>
    <property type="match status" value="3"/>
</dbReference>
<organism evidence="5 6">
    <name type="scientific">Erythroxylum novogranatense</name>
    <dbReference type="NCBI Taxonomy" id="1862640"/>
    <lineage>
        <taxon>Eukaryota</taxon>
        <taxon>Viridiplantae</taxon>
        <taxon>Streptophyta</taxon>
        <taxon>Embryophyta</taxon>
        <taxon>Tracheophyta</taxon>
        <taxon>Spermatophyta</taxon>
        <taxon>Magnoliopsida</taxon>
        <taxon>eudicotyledons</taxon>
        <taxon>Gunneridae</taxon>
        <taxon>Pentapetalae</taxon>
        <taxon>rosids</taxon>
        <taxon>fabids</taxon>
        <taxon>Malpighiales</taxon>
        <taxon>Erythroxylaceae</taxon>
        <taxon>Erythroxylum</taxon>
    </lineage>
</organism>
<dbReference type="AlphaFoldDB" id="A0AAV8TNE0"/>
<accession>A0AAV8TNE0</accession>